<keyword evidence="1" id="KW-0540">Nuclease</keyword>
<dbReference type="AlphaFoldDB" id="A0A5R9F209"/>
<protein>
    <submittedName>
        <fullName evidence="7">UV DNA damage repair endonuclease UvsE</fullName>
    </submittedName>
</protein>
<evidence type="ECO:0000256" key="3">
    <source>
        <dbReference type="ARBA" id="ARBA00022763"/>
    </source>
</evidence>
<name>A0A5R9F209_9BACL</name>
<dbReference type="OrthoDB" id="9782576at2"/>
<accession>A0A5R9F209</accession>
<gene>
    <name evidence="7" type="primary">uvsE</name>
    <name evidence="7" type="ORF">FCL54_23035</name>
</gene>
<evidence type="ECO:0000313" key="8">
    <source>
        <dbReference type="Proteomes" id="UP000308230"/>
    </source>
</evidence>
<dbReference type="PANTHER" id="PTHR31290:SF5">
    <property type="entry name" value="UV-DAMAGE ENDONUCLEASE"/>
    <property type="match status" value="1"/>
</dbReference>
<dbReference type="Pfam" id="PF03851">
    <property type="entry name" value="UvdE"/>
    <property type="match status" value="1"/>
</dbReference>
<dbReference type="Gene3D" id="3.20.20.150">
    <property type="entry name" value="Divalent-metal-dependent TIM barrel enzymes"/>
    <property type="match status" value="1"/>
</dbReference>
<dbReference type="GO" id="GO:0006289">
    <property type="term" value="P:nucleotide-excision repair"/>
    <property type="evidence" value="ECO:0007669"/>
    <property type="project" value="InterPro"/>
</dbReference>
<dbReference type="NCBIfam" id="TIGR00629">
    <property type="entry name" value="uvde"/>
    <property type="match status" value="1"/>
</dbReference>
<keyword evidence="3" id="KW-0227">DNA damage</keyword>
<dbReference type="GO" id="GO:0016787">
    <property type="term" value="F:hydrolase activity"/>
    <property type="evidence" value="ECO:0007669"/>
    <property type="project" value="UniProtKB-KW"/>
</dbReference>
<evidence type="ECO:0000256" key="6">
    <source>
        <dbReference type="ARBA" id="ARBA00023204"/>
    </source>
</evidence>
<keyword evidence="6" id="KW-0234">DNA repair</keyword>
<dbReference type="PANTHER" id="PTHR31290">
    <property type="entry name" value="UV-DAMAGE ENDONUCLEASE"/>
    <property type="match status" value="1"/>
</dbReference>
<keyword evidence="5" id="KW-0378">Hydrolase</keyword>
<evidence type="ECO:0000256" key="1">
    <source>
        <dbReference type="ARBA" id="ARBA00022722"/>
    </source>
</evidence>
<organism evidence="7 8">
    <name type="scientific">Exobacillus caeni</name>
    <dbReference type="NCBI Taxonomy" id="2574798"/>
    <lineage>
        <taxon>Bacteria</taxon>
        <taxon>Bacillati</taxon>
        <taxon>Bacillota</taxon>
        <taxon>Bacilli</taxon>
        <taxon>Bacillales</taxon>
        <taxon>Guptibacillaceae</taxon>
        <taxon>Exobacillus</taxon>
    </lineage>
</organism>
<comment type="caution">
    <text evidence="7">The sequence shown here is derived from an EMBL/GenBank/DDBJ whole genome shotgun (WGS) entry which is preliminary data.</text>
</comment>
<reference evidence="7 8" key="1">
    <citation type="submission" date="2019-04" db="EMBL/GenBank/DDBJ databases">
        <title>Bacillus caeni sp. nov., a bacterium isolated from mangrove sediment.</title>
        <authorList>
            <person name="Huang H."/>
            <person name="Mo K."/>
            <person name="Hu Y."/>
        </authorList>
    </citation>
    <scope>NUCLEOTIDE SEQUENCE [LARGE SCALE GENOMIC DNA]</scope>
    <source>
        <strain evidence="7 8">HB172195</strain>
    </source>
</reference>
<proteinExistence type="predicted"/>
<dbReference type="EMBL" id="SWLG01000035">
    <property type="protein sequence ID" value="TLS34943.1"/>
    <property type="molecule type" value="Genomic_DNA"/>
</dbReference>
<dbReference type="InterPro" id="IPR004601">
    <property type="entry name" value="UvdE"/>
</dbReference>
<evidence type="ECO:0000256" key="2">
    <source>
        <dbReference type="ARBA" id="ARBA00022759"/>
    </source>
</evidence>
<evidence type="ECO:0000256" key="5">
    <source>
        <dbReference type="ARBA" id="ARBA00022801"/>
    </source>
</evidence>
<dbReference type="GO" id="GO:0009411">
    <property type="term" value="P:response to UV"/>
    <property type="evidence" value="ECO:0007669"/>
    <property type="project" value="InterPro"/>
</dbReference>
<dbReference type="InterPro" id="IPR036237">
    <property type="entry name" value="Xyl_isomerase-like_sf"/>
</dbReference>
<sequence>MTIVRLGYVAMSMQLQNSSPSQTMTYAQFSKIPDKEAAVRKLERIARSNLANCLRLLKHNHANDISFFRLSSRLIPLANHEELEGWNYLAPLTEILNEIGDYIAKHKMRIDFHPDHFVLLNSPKKDILKTSVVTLGMHVKLLKEMGIDPDQRCVIHIGGAYQDREKALERFIYNWMFVPYEIQKSIMLENDDTTFHLSDTLFLCEKLGIPLVFDYHHHLAHHKNQNWEEDWERVVKTWSQSSLPIKMHISSPKSEKEFRSHADYIDPGMFFDFLHAIKGSVRQVDCMIEAKRKDEALFHLMENIKKRNDIELLNESSFRLI</sequence>
<keyword evidence="8" id="KW-1185">Reference proteome</keyword>
<dbReference type="SUPFAM" id="SSF51658">
    <property type="entry name" value="Xylose isomerase-like"/>
    <property type="match status" value="1"/>
</dbReference>
<keyword evidence="4" id="KW-0228">DNA excision</keyword>
<evidence type="ECO:0000313" key="7">
    <source>
        <dbReference type="EMBL" id="TLS34943.1"/>
    </source>
</evidence>
<dbReference type="Proteomes" id="UP000308230">
    <property type="component" value="Unassembled WGS sequence"/>
</dbReference>
<dbReference type="GO" id="GO:0004519">
    <property type="term" value="F:endonuclease activity"/>
    <property type="evidence" value="ECO:0007669"/>
    <property type="project" value="UniProtKB-KW"/>
</dbReference>
<evidence type="ECO:0000256" key="4">
    <source>
        <dbReference type="ARBA" id="ARBA00022769"/>
    </source>
</evidence>
<dbReference type="RefSeq" id="WP_138129649.1">
    <property type="nucleotide sequence ID" value="NZ_SWLG01000035.1"/>
</dbReference>
<keyword evidence="2 7" id="KW-0255">Endonuclease</keyword>